<dbReference type="PANTHER" id="PTHR33238">
    <property type="entry name" value="IRON (METAL) DEPENDENT REPRESSOR, DTXR FAMILY"/>
    <property type="match status" value="1"/>
</dbReference>
<protein>
    <submittedName>
        <fullName evidence="6">Metal-dependent transcriptional regulator</fullName>
    </submittedName>
</protein>
<dbReference type="InterPro" id="IPR036390">
    <property type="entry name" value="WH_DNA-bd_sf"/>
</dbReference>
<dbReference type="PROSITE" id="PS50944">
    <property type="entry name" value="HTH_DTXR"/>
    <property type="match status" value="1"/>
</dbReference>
<dbReference type="EMBL" id="BAABKX010000015">
    <property type="protein sequence ID" value="GAA5058572.1"/>
    <property type="molecule type" value="Genomic_DNA"/>
</dbReference>
<dbReference type="GO" id="GO:0046914">
    <property type="term" value="F:transition metal ion binding"/>
    <property type="evidence" value="ECO:0007669"/>
    <property type="project" value="InterPro"/>
</dbReference>
<dbReference type="AlphaFoldDB" id="A0AAV3UMI8"/>
<sequence>MSEVSASVGRYLSTIHLVSKSTGRPAKTGELATALDVSAASVTEMLTTLESRDLATYEKYKGAKLTEEGEETAREVMWKHCLAENFLEDDLEIESPEDAREMGQALSDEVATRLRELIDHPCAGQCSAPQTEYSECCDDVRGEEHVPN</sequence>
<dbReference type="InterPro" id="IPR050536">
    <property type="entry name" value="DtxR_MntR_Metal-Reg"/>
</dbReference>
<keyword evidence="7" id="KW-1185">Reference proteome</keyword>
<keyword evidence="2" id="KW-0805">Transcription regulation</keyword>
<dbReference type="PANTHER" id="PTHR33238:SF7">
    <property type="entry name" value="IRON-DEPENDENT TRANSCRIPTIONAL REGULATOR"/>
    <property type="match status" value="1"/>
</dbReference>
<dbReference type="GO" id="GO:0003677">
    <property type="term" value="F:DNA binding"/>
    <property type="evidence" value="ECO:0007669"/>
    <property type="project" value="UniProtKB-KW"/>
</dbReference>
<feature type="domain" description="HTH dtxR-type" evidence="5">
    <location>
        <begin position="1"/>
        <end position="66"/>
    </location>
</feature>
<evidence type="ECO:0000256" key="3">
    <source>
        <dbReference type="ARBA" id="ARBA00023125"/>
    </source>
</evidence>
<comment type="similarity">
    <text evidence="1">Belongs to the DtxR/MntR family.</text>
</comment>
<keyword evidence="4" id="KW-0804">Transcription</keyword>
<dbReference type="GO" id="GO:0003700">
    <property type="term" value="F:DNA-binding transcription factor activity"/>
    <property type="evidence" value="ECO:0007669"/>
    <property type="project" value="InterPro"/>
</dbReference>
<reference evidence="6 7" key="1">
    <citation type="journal article" date="2019" name="Int. J. Syst. Evol. Microbiol.">
        <title>The Global Catalogue of Microorganisms (GCM) 10K type strain sequencing project: providing services to taxonomists for standard genome sequencing and annotation.</title>
        <authorList>
            <consortium name="The Broad Institute Genomics Platform"/>
            <consortium name="The Broad Institute Genome Sequencing Center for Infectious Disease"/>
            <person name="Wu L."/>
            <person name="Ma J."/>
        </authorList>
    </citation>
    <scope>NUCLEOTIDE SEQUENCE [LARGE SCALE GENOMIC DNA]</scope>
    <source>
        <strain evidence="6 7">JCM 17504</strain>
    </source>
</reference>
<comment type="caution">
    <text evidence="6">The sequence shown here is derived from an EMBL/GenBank/DDBJ whole genome shotgun (WGS) entry which is preliminary data.</text>
</comment>
<evidence type="ECO:0000313" key="7">
    <source>
        <dbReference type="Proteomes" id="UP001501729"/>
    </source>
</evidence>
<evidence type="ECO:0000313" key="6">
    <source>
        <dbReference type="EMBL" id="GAA5058572.1"/>
    </source>
</evidence>
<dbReference type="Proteomes" id="UP001501729">
    <property type="component" value="Unassembled WGS sequence"/>
</dbReference>
<organism evidence="6 7">
    <name type="scientific">Haladaptatus pallidirubidus</name>
    <dbReference type="NCBI Taxonomy" id="1008152"/>
    <lineage>
        <taxon>Archaea</taxon>
        <taxon>Methanobacteriati</taxon>
        <taxon>Methanobacteriota</taxon>
        <taxon>Stenosarchaea group</taxon>
        <taxon>Halobacteria</taxon>
        <taxon>Halobacteriales</taxon>
        <taxon>Haladaptataceae</taxon>
        <taxon>Haladaptatus</taxon>
    </lineage>
</organism>
<dbReference type="SUPFAM" id="SSF46785">
    <property type="entry name" value="Winged helix' DNA-binding domain"/>
    <property type="match status" value="1"/>
</dbReference>
<evidence type="ECO:0000256" key="4">
    <source>
        <dbReference type="ARBA" id="ARBA00023163"/>
    </source>
</evidence>
<name>A0AAV3UMI8_9EURY</name>
<dbReference type="InterPro" id="IPR001367">
    <property type="entry name" value="Fe_dep_repressor"/>
</dbReference>
<accession>A0AAV3UMI8</accession>
<evidence type="ECO:0000256" key="2">
    <source>
        <dbReference type="ARBA" id="ARBA00023015"/>
    </source>
</evidence>
<dbReference type="SMART" id="SM00529">
    <property type="entry name" value="HTH_DTXR"/>
    <property type="match status" value="1"/>
</dbReference>
<dbReference type="RefSeq" id="WP_227773714.1">
    <property type="nucleotide sequence ID" value="NZ_BAABKX010000015.1"/>
</dbReference>
<gene>
    <name evidence="6" type="ORF">GCM10025751_41770</name>
</gene>
<evidence type="ECO:0000256" key="1">
    <source>
        <dbReference type="ARBA" id="ARBA00007871"/>
    </source>
</evidence>
<keyword evidence="3" id="KW-0238">DNA-binding</keyword>
<dbReference type="Pfam" id="PF01325">
    <property type="entry name" value="Fe_dep_repress"/>
    <property type="match status" value="1"/>
</dbReference>
<dbReference type="InterPro" id="IPR022687">
    <property type="entry name" value="HTH_DTXR"/>
</dbReference>
<dbReference type="GO" id="GO:0046983">
    <property type="term" value="F:protein dimerization activity"/>
    <property type="evidence" value="ECO:0007669"/>
    <property type="project" value="InterPro"/>
</dbReference>
<dbReference type="InterPro" id="IPR022689">
    <property type="entry name" value="Iron_dep_repressor"/>
</dbReference>
<dbReference type="Gene3D" id="1.10.10.10">
    <property type="entry name" value="Winged helix-like DNA-binding domain superfamily/Winged helix DNA-binding domain"/>
    <property type="match status" value="1"/>
</dbReference>
<dbReference type="GeneID" id="68613938"/>
<dbReference type="Pfam" id="PF02742">
    <property type="entry name" value="Fe_dep_repr_C"/>
    <property type="match status" value="1"/>
</dbReference>
<evidence type="ECO:0000259" key="5">
    <source>
        <dbReference type="PROSITE" id="PS50944"/>
    </source>
</evidence>
<proteinExistence type="inferred from homology"/>
<dbReference type="InterPro" id="IPR036388">
    <property type="entry name" value="WH-like_DNA-bd_sf"/>
</dbReference>